<dbReference type="PANTHER" id="PTHR30024:SF48">
    <property type="entry name" value="ABC TRANSPORTER SUBSTRATE-BINDING PROTEIN"/>
    <property type="match status" value="1"/>
</dbReference>
<evidence type="ECO:0000259" key="7">
    <source>
        <dbReference type="Pfam" id="PF09084"/>
    </source>
</evidence>
<evidence type="ECO:0000256" key="5">
    <source>
        <dbReference type="ARBA" id="ARBA00070228"/>
    </source>
</evidence>
<evidence type="ECO:0000256" key="6">
    <source>
        <dbReference type="SAM" id="SignalP"/>
    </source>
</evidence>
<dbReference type="FunFam" id="3.40.190.10:FF:000050">
    <property type="entry name" value="Sulfonate ABC transporter substrate-binding protein"/>
    <property type="match status" value="1"/>
</dbReference>
<dbReference type="AlphaFoldDB" id="A0A1M7AV34"/>
<evidence type="ECO:0000256" key="1">
    <source>
        <dbReference type="ARBA" id="ARBA00010742"/>
    </source>
</evidence>
<reference evidence="8 9" key="1">
    <citation type="submission" date="2016-11" db="EMBL/GenBank/DDBJ databases">
        <authorList>
            <person name="Jaros S."/>
            <person name="Januszkiewicz K."/>
            <person name="Wedrychowicz H."/>
        </authorList>
    </citation>
    <scope>NUCLEOTIDE SEQUENCE [LARGE SCALE GENOMIC DNA]</scope>
    <source>
        <strain evidence="8 9">GAS499</strain>
    </source>
</reference>
<protein>
    <recommendedName>
        <fullName evidence="5">Putative aliphatic sulfonates-binding protein</fullName>
    </recommendedName>
</protein>
<dbReference type="CDD" id="cd01008">
    <property type="entry name" value="PBP2_NrtA_SsuA_CpmA_like"/>
    <property type="match status" value="1"/>
</dbReference>
<keyword evidence="2" id="KW-0813">Transport</keyword>
<sequence>MRIPSKWILAAGAMAAIFAGASSSYAQQTIRVGWTIPAEESKYWMMRRPSEFPDIGKTYNIEWTQFQGTAPMTQALAAGALDCATQAPLSLANGVVGGNLKAYIVAQHVYEKPGGFSVYWAVMDDSPIKTIADLKGKTVGISVIGGGTQGPFNILLKQSGVDPAKDIKLVEVGFAVSEDALRQGRVDAVNMNQPFAARAEAKGGTRKLFSLSQAMLNIVHILEACRADFVDKNPELVKAYVRDITSGMKKALANREETLKVVNEVLKAPIPVLDTYLLKDNDFGRDPGAAPNFPAIQKMLDIYAETGMLPKLDVAQFKHPTIVAPLQ</sequence>
<dbReference type="PANTHER" id="PTHR30024">
    <property type="entry name" value="ALIPHATIC SULFONATES-BINDING PROTEIN-RELATED"/>
    <property type="match status" value="1"/>
</dbReference>
<evidence type="ECO:0000256" key="4">
    <source>
        <dbReference type="ARBA" id="ARBA00055538"/>
    </source>
</evidence>
<evidence type="ECO:0000256" key="2">
    <source>
        <dbReference type="ARBA" id="ARBA00022448"/>
    </source>
</evidence>
<proteinExistence type="inferred from homology"/>
<feature type="domain" description="SsuA/THI5-like" evidence="7">
    <location>
        <begin position="70"/>
        <end position="257"/>
    </location>
</feature>
<dbReference type="InterPro" id="IPR015168">
    <property type="entry name" value="SsuA/THI5"/>
</dbReference>
<dbReference type="SUPFAM" id="SSF53850">
    <property type="entry name" value="Periplasmic binding protein-like II"/>
    <property type="match status" value="1"/>
</dbReference>
<accession>A0A1M7AV34</accession>
<evidence type="ECO:0000256" key="3">
    <source>
        <dbReference type="ARBA" id="ARBA00022729"/>
    </source>
</evidence>
<feature type="signal peptide" evidence="6">
    <location>
        <begin position="1"/>
        <end position="26"/>
    </location>
</feature>
<dbReference type="RefSeq" id="WP_154071775.1">
    <property type="nucleotide sequence ID" value="NZ_LT670844.1"/>
</dbReference>
<dbReference type="OrthoDB" id="7374754at2"/>
<dbReference type="Pfam" id="PF09084">
    <property type="entry name" value="NMT1"/>
    <property type="match status" value="1"/>
</dbReference>
<evidence type="ECO:0000313" key="8">
    <source>
        <dbReference type="EMBL" id="SHL46648.1"/>
    </source>
</evidence>
<gene>
    <name evidence="8" type="ORF">SAMN05444159_5968</name>
</gene>
<evidence type="ECO:0000313" key="9">
    <source>
        <dbReference type="Proteomes" id="UP000189935"/>
    </source>
</evidence>
<comment type="function">
    <text evidence="4">Part of a binding-protein-dependent transport system for aliphatic sulfonates. Putative binding protein.</text>
</comment>
<comment type="similarity">
    <text evidence="1">Belongs to the bacterial solute-binding protein SsuA/TauA family.</text>
</comment>
<name>A0A1M7AV34_9BRAD</name>
<dbReference type="EMBL" id="LT670844">
    <property type="protein sequence ID" value="SHL46648.1"/>
    <property type="molecule type" value="Genomic_DNA"/>
</dbReference>
<dbReference type="Gene3D" id="3.40.190.10">
    <property type="entry name" value="Periplasmic binding protein-like II"/>
    <property type="match status" value="2"/>
</dbReference>
<feature type="chain" id="PRO_5012387248" description="Putative aliphatic sulfonates-binding protein" evidence="6">
    <location>
        <begin position="27"/>
        <end position="327"/>
    </location>
</feature>
<keyword evidence="3 6" id="KW-0732">Signal</keyword>
<dbReference type="Proteomes" id="UP000189935">
    <property type="component" value="Chromosome I"/>
</dbReference>
<organism evidence="8 9">
    <name type="scientific">Bradyrhizobium lablabi</name>
    <dbReference type="NCBI Taxonomy" id="722472"/>
    <lineage>
        <taxon>Bacteria</taxon>
        <taxon>Pseudomonadati</taxon>
        <taxon>Pseudomonadota</taxon>
        <taxon>Alphaproteobacteria</taxon>
        <taxon>Hyphomicrobiales</taxon>
        <taxon>Nitrobacteraceae</taxon>
        <taxon>Bradyrhizobium</taxon>
    </lineage>
</organism>